<comment type="caution">
    <text evidence="4">The sequence shown here is derived from an EMBL/GenBank/DDBJ whole genome shotgun (WGS) entry which is preliminary data.</text>
</comment>
<organism evidence="4 5">
    <name type="scientific">Stephania japonica</name>
    <dbReference type="NCBI Taxonomy" id="461633"/>
    <lineage>
        <taxon>Eukaryota</taxon>
        <taxon>Viridiplantae</taxon>
        <taxon>Streptophyta</taxon>
        <taxon>Embryophyta</taxon>
        <taxon>Tracheophyta</taxon>
        <taxon>Spermatophyta</taxon>
        <taxon>Magnoliopsida</taxon>
        <taxon>Ranunculales</taxon>
        <taxon>Menispermaceae</taxon>
        <taxon>Menispermoideae</taxon>
        <taxon>Cissampelideae</taxon>
        <taxon>Stephania</taxon>
    </lineage>
</organism>
<feature type="signal peptide" evidence="2">
    <location>
        <begin position="1"/>
        <end position="25"/>
    </location>
</feature>
<evidence type="ECO:0000256" key="1">
    <source>
        <dbReference type="RuleBase" id="RU000628"/>
    </source>
</evidence>
<dbReference type="GO" id="GO:0006869">
    <property type="term" value="P:lipid transport"/>
    <property type="evidence" value="ECO:0007669"/>
    <property type="project" value="InterPro"/>
</dbReference>
<dbReference type="SUPFAM" id="SSF47699">
    <property type="entry name" value="Bifunctional inhibitor/lipid-transfer protein/seed storage 2S albumin"/>
    <property type="match status" value="1"/>
</dbReference>
<keyword evidence="5" id="KW-1185">Reference proteome</keyword>
<dbReference type="PANTHER" id="PTHR33076">
    <property type="entry name" value="NON-SPECIFIC LIPID-TRANSFER PROTEIN 2-RELATED"/>
    <property type="match status" value="1"/>
</dbReference>
<dbReference type="AlphaFoldDB" id="A0AAP0P261"/>
<keyword evidence="1" id="KW-0813">Transport</keyword>
<gene>
    <name evidence="4" type="ORF">Sjap_014323</name>
</gene>
<protein>
    <recommendedName>
        <fullName evidence="1">Non-specific lipid-transfer protein</fullName>
    </recommendedName>
</protein>
<dbReference type="EMBL" id="JBBNAE010000005">
    <property type="protein sequence ID" value="KAK9124721.1"/>
    <property type="molecule type" value="Genomic_DNA"/>
</dbReference>
<evidence type="ECO:0000313" key="4">
    <source>
        <dbReference type="EMBL" id="KAK9124721.1"/>
    </source>
</evidence>
<sequence length="117" mass="12179">MDIKLTIALYAMVALVMVAAPAAEAALTCGMVASDLAPCLNYIQHGGTIPPTCCNGIKTLSAAAVSTEDRRTACTCLKNLLSTNRDINLELANSLPAKCGVPVPYPINPSTNCTKIN</sequence>
<dbReference type="SMART" id="SM00499">
    <property type="entry name" value="AAI"/>
    <property type="match status" value="1"/>
</dbReference>
<evidence type="ECO:0000259" key="3">
    <source>
        <dbReference type="SMART" id="SM00499"/>
    </source>
</evidence>
<dbReference type="PRINTS" id="PR00382">
    <property type="entry name" value="LIPIDTRNSFER"/>
</dbReference>
<keyword evidence="2" id="KW-0732">Signal</keyword>
<dbReference type="Pfam" id="PF00234">
    <property type="entry name" value="Tryp_alpha_amyl"/>
    <property type="match status" value="1"/>
</dbReference>
<dbReference type="CDD" id="cd01960">
    <property type="entry name" value="nsLTP1"/>
    <property type="match status" value="1"/>
</dbReference>
<dbReference type="InterPro" id="IPR016140">
    <property type="entry name" value="Bifunc_inhib/LTP/seed_store"/>
</dbReference>
<comment type="similarity">
    <text evidence="1">Belongs to the plant LTP family.</text>
</comment>
<dbReference type="GO" id="GO:0008289">
    <property type="term" value="F:lipid binding"/>
    <property type="evidence" value="ECO:0007669"/>
    <property type="project" value="UniProtKB-KW"/>
</dbReference>
<keyword evidence="1" id="KW-0446">Lipid-binding</keyword>
<accession>A0AAP0P261</accession>
<comment type="function">
    <text evidence="1">Plant non-specific lipid-transfer proteins transfer phospholipids as well as galactolipids across membranes. May play a role in wax or cutin deposition in the cell walls of expanding epidermal cells and certain secretory tissues.</text>
</comment>
<feature type="domain" description="Bifunctional inhibitor/plant lipid transfer protein/seed storage helical" evidence="3">
    <location>
        <begin position="29"/>
        <end position="113"/>
    </location>
</feature>
<proteinExistence type="inferred from homology"/>
<name>A0AAP0P261_9MAGN</name>
<dbReference type="Gene3D" id="1.10.110.10">
    <property type="entry name" value="Plant lipid-transfer and hydrophobic proteins"/>
    <property type="match status" value="1"/>
</dbReference>
<reference evidence="4 5" key="1">
    <citation type="submission" date="2024-01" db="EMBL/GenBank/DDBJ databases">
        <title>Genome assemblies of Stephania.</title>
        <authorList>
            <person name="Yang L."/>
        </authorList>
    </citation>
    <scope>NUCLEOTIDE SEQUENCE [LARGE SCALE GENOMIC DNA]</scope>
    <source>
        <strain evidence="4">QJT</strain>
        <tissue evidence="4">Leaf</tissue>
    </source>
</reference>
<evidence type="ECO:0000256" key="2">
    <source>
        <dbReference type="SAM" id="SignalP"/>
    </source>
</evidence>
<evidence type="ECO:0000313" key="5">
    <source>
        <dbReference type="Proteomes" id="UP001417504"/>
    </source>
</evidence>
<dbReference type="Proteomes" id="UP001417504">
    <property type="component" value="Unassembled WGS sequence"/>
</dbReference>
<dbReference type="InterPro" id="IPR000528">
    <property type="entry name" value="Plant_nsLTP"/>
</dbReference>
<feature type="chain" id="PRO_5043034467" description="Non-specific lipid-transfer protein" evidence="2">
    <location>
        <begin position="26"/>
        <end position="117"/>
    </location>
</feature>
<dbReference type="InterPro" id="IPR036312">
    <property type="entry name" value="Bifun_inhib/LTP/seed_sf"/>
</dbReference>